<dbReference type="InterPro" id="IPR007788">
    <property type="entry name" value="QCT"/>
</dbReference>
<dbReference type="GO" id="GO:0016603">
    <property type="term" value="F:glutaminyl-peptide cyclotransferase activity"/>
    <property type="evidence" value="ECO:0007669"/>
    <property type="project" value="InterPro"/>
</dbReference>
<comment type="caution">
    <text evidence="2">The sequence shown here is derived from an EMBL/GenBank/DDBJ whole genome shotgun (WGS) entry which is preliminary data.</text>
</comment>
<dbReference type="InterPro" id="IPR011044">
    <property type="entry name" value="Quino_amine_DH_bsu"/>
</dbReference>
<proteinExistence type="predicted"/>
<dbReference type="SUPFAM" id="SSF50969">
    <property type="entry name" value="YVTN repeat-like/Quinoprotein amine dehydrogenase"/>
    <property type="match status" value="1"/>
</dbReference>
<sequence length="289" mass="31544">MTAMTETVLNALSTDSFRATKRVARRLFALAILAIPNIACADDASYQLLNTYPHEPALFTQGLELYQGKLYESSGLYGHSKIIARKFPPSATDSITGTALPANIFAEGISQYRGKLYMLTWRAGRGLIIDPQHFKLLGVFPYQGQGWGLCASIVEGRADHFVMSNGSDQLQRLAADTMKLLSTVTVKEDGKAIDNLNELECLGDYVVANQWHTNNLLIIDGRSGEVLKKLDLSALASAANKPTPLVPEAVLNGVAYDASNDSWLVTGKLWPTIFRIKFTLPALPVQPST</sequence>
<organism evidence="2 3">
    <name type="scientific">Zhongshania marina</name>
    <dbReference type="NCBI Taxonomy" id="2304603"/>
    <lineage>
        <taxon>Bacteria</taxon>
        <taxon>Pseudomonadati</taxon>
        <taxon>Pseudomonadota</taxon>
        <taxon>Gammaproteobacteria</taxon>
        <taxon>Cellvibrionales</taxon>
        <taxon>Spongiibacteraceae</taxon>
        <taxon>Zhongshania</taxon>
    </lineage>
</organism>
<name>A0A2S4HGS0_9GAMM</name>
<dbReference type="PANTHER" id="PTHR31270:SF1">
    <property type="entry name" value="GLUTAMINYL-PEPTIDE CYCLOTRANSFERASE"/>
    <property type="match status" value="1"/>
</dbReference>
<feature type="chain" id="PRO_5015752830" evidence="1">
    <location>
        <begin position="42"/>
        <end position="289"/>
    </location>
</feature>
<dbReference type="EMBL" id="PQGG01000019">
    <property type="protein sequence ID" value="POP53120.1"/>
    <property type="molecule type" value="Genomic_DNA"/>
</dbReference>
<evidence type="ECO:0000313" key="3">
    <source>
        <dbReference type="Proteomes" id="UP000237222"/>
    </source>
</evidence>
<keyword evidence="1" id="KW-0732">Signal</keyword>
<dbReference type="Pfam" id="PF05096">
    <property type="entry name" value="Glu_cyclase_2"/>
    <property type="match status" value="1"/>
</dbReference>
<accession>A0A2S4HGS0</accession>
<feature type="signal peptide" evidence="1">
    <location>
        <begin position="1"/>
        <end position="41"/>
    </location>
</feature>
<dbReference type="AlphaFoldDB" id="A0A2S4HGS0"/>
<evidence type="ECO:0000256" key="1">
    <source>
        <dbReference type="SAM" id="SignalP"/>
    </source>
</evidence>
<protein>
    <submittedName>
        <fullName evidence="2">Glutamine cyclotransferase</fullName>
    </submittedName>
</protein>
<gene>
    <name evidence="2" type="ORF">C0068_08495</name>
</gene>
<dbReference type="Proteomes" id="UP000237222">
    <property type="component" value="Unassembled WGS sequence"/>
</dbReference>
<reference evidence="2" key="1">
    <citation type="submission" date="2018-01" db="EMBL/GenBank/DDBJ databases">
        <authorList>
            <person name="Yu X.-D."/>
        </authorList>
    </citation>
    <scope>NUCLEOTIDE SEQUENCE</scope>
    <source>
        <strain evidence="2">ZX-21</strain>
    </source>
</reference>
<evidence type="ECO:0000313" key="2">
    <source>
        <dbReference type="EMBL" id="POP53120.1"/>
    </source>
</evidence>
<dbReference type="PANTHER" id="PTHR31270">
    <property type="entry name" value="GLUTAMINYL-PEPTIDE CYCLOTRANSFERASE"/>
    <property type="match status" value="1"/>
</dbReference>